<keyword evidence="1" id="KW-1133">Transmembrane helix</keyword>
<keyword evidence="1" id="KW-0472">Membrane</keyword>
<evidence type="ECO:0000256" key="1">
    <source>
        <dbReference type="SAM" id="Phobius"/>
    </source>
</evidence>
<evidence type="ECO:0000313" key="3">
    <source>
        <dbReference type="Proteomes" id="UP000605970"/>
    </source>
</evidence>
<keyword evidence="1" id="KW-0812">Transmembrane</keyword>
<accession>A0A8S9ZUF2</accession>
<comment type="caution">
    <text evidence="2">The sequence shown here is derived from an EMBL/GenBank/DDBJ whole genome shotgun (WGS) entry which is preliminary data.</text>
</comment>
<dbReference type="Proteomes" id="UP000605970">
    <property type="component" value="Unassembled WGS sequence"/>
</dbReference>
<evidence type="ECO:0000313" key="2">
    <source>
        <dbReference type="EMBL" id="KAF7637155.1"/>
    </source>
</evidence>
<dbReference type="AlphaFoldDB" id="A0A8S9ZUF2"/>
<organism evidence="2 3">
    <name type="scientific">Meloidogyne graminicola</name>
    <dbReference type="NCBI Taxonomy" id="189291"/>
    <lineage>
        <taxon>Eukaryota</taxon>
        <taxon>Metazoa</taxon>
        <taxon>Ecdysozoa</taxon>
        <taxon>Nematoda</taxon>
        <taxon>Chromadorea</taxon>
        <taxon>Rhabditida</taxon>
        <taxon>Tylenchina</taxon>
        <taxon>Tylenchomorpha</taxon>
        <taxon>Tylenchoidea</taxon>
        <taxon>Meloidogynidae</taxon>
        <taxon>Meloidogyninae</taxon>
        <taxon>Meloidogyne</taxon>
    </lineage>
</organism>
<protein>
    <submittedName>
        <fullName evidence="2">Uncharacterized protein</fullName>
    </submittedName>
</protein>
<reference evidence="2" key="1">
    <citation type="journal article" date="2020" name="Ecol. Evol.">
        <title>Genome structure and content of the rice root-knot nematode (Meloidogyne graminicola).</title>
        <authorList>
            <person name="Phan N.T."/>
            <person name="Danchin E.G.J."/>
            <person name="Klopp C."/>
            <person name="Perfus-Barbeoch L."/>
            <person name="Kozlowski D.K."/>
            <person name="Koutsovoulos G.D."/>
            <person name="Lopez-Roques C."/>
            <person name="Bouchez O."/>
            <person name="Zahm M."/>
            <person name="Besnard G."/>
            <person name="Bellafiore S."/>
        </authorList>
    </citation>
    <scope>NUCLEOTIDE SEQUENCE</scope>
    <source>
        <strain evidence="2">VN-18</strain>
    </source>
</reference>
<dbReference type="EMBL" id="JABEBT010000022">
    <property type="protein sequence ID" value="KAF7637155.1"/>
    <property type="molecule type" value="Genomic_DNA"/>
</dbReference>
<keyword evidence="3" id="KW-1185">Reference proteome</keyword>
<name>A0A8S9ZUF2_9BILA</name>
<sequence>MYKIAIFYNLNVPLKEIFSCAIQITFFIMAISRIFIFATIYVMLTSSLVISNCSPVTRQEMIPSLLPVGTLHESLNDPFLQQQRWLSVRPFKEYPRPHNEELGLLLQYLDSKRNAPILDENVAQLVGESPLGTMRFGKRRNSPPLGTMRFG</sequence>
<feature type="transmembrane region" description="Helical" evidence="1">
    <location>
        <begin position="21"/>
        <end position="44"/>
    </location>
</feature>
<dbReference type="OrthoDB" id="5786262at2759"/>
<gene>
    <name evidence="2" type="ORF">Mgra_00003325</name>
</gene>
<proteinExistence type="predicted"/>